<dbReference type="RefSeq" id="WP_353065396.1">
    <property type="nucleotide sequence ID" value="NZ_CP132942.1"/>
</dbReference>
<keyword evidence="5" id="KW-1133">Transmembrane helix</keyword>
<dbReference type="Gene3D" id="3.40.190.10">
    <property type="entry name" value="Periplasmic binding protein-like II"/>
    <property type="match status" value="2"/>
</dbReference>
<reference evidence="7" key="1">
    <citation type="submission" date="2023-08" db="EMBL/GenBank/DDBJ databases">
        <authorList>
            <person name="Messyasz A."/>
            <person name="Mannisto M.K."/>
            <person name="Kerkhof L.J."/>
            <person name="Haggblom M."/>
        </authorList>
    </citation>
    <scope>NUCLEOTIDE SEQUENCE</scope>
    <source>
        <strain evidence="7">X5P6</strain>
    </source>
</reference>
<dbReference type="PANTHER" id="PTHR30346:SF28">
    <property type="entry name" value="HTH-TYPE TRANSCRIPTIONAL REGULATOR CYNR"/>
    <property type="match status" value="1"/>
</dbReference>
<dbReference type="GO" id="GO:0032993">
    <property type="term" value="C:protein-DNA complex"/>
    <property type="evidence" value="ECO:0007669"/>
    <property type="project" value="TreeGrafter"/>
</dbReference>
<keyword evidence="3" id="KW-0238">DNA-binding</keyword>
<dbReference type="InterPro" id="IPR000847">
    <property type="entry name" value="LysR_HTH_N"/>
</dbReference>
<dbReference type="GO" id="GO:0003677">
    <property type="term" value="F:DNA binding"/>
    <property type="evidence" value="ECO:0007669"/>
    <property type="project" value="UniProtKB-KW"/>
</dbReference>
<evidence type="ECO:0000256" key="4">
    <source>
        <dbReference type="ARBA" id="ARBA00023163"/>
    </source>
</evidence>
<proteinExistence type="inferred from homology"/>
<evidence type="ECO:0000259" key="6">
    <source>
        <dbReference type="PROSITE" id="PS50931"/>
    </source>
</evidence>
<comment type="similarity">
    <text evidence="1">Belongs to the LysR transcriptional regulatory family.</text>
</comment>
<dbReference type="SUPFAM" id="SSF46785">
    <property type="entry name" value="Winged helix' DNA-binding domain"/>
    <property type="match status" value="1"/>
</dbReference>
<dbReference type="FunFam" id="1.10.10.10:FF:000001">
    <property type="entry name" value="LysR family transcriptional regulator"/>
    <property type="match status" value="1"/>
</dbReference>
<organism evidence="7">
    <name type="scientific">Tunturiibacter psychrotolerans</name>
    <dbReference type="NCBI Taxonomy" id="3069686"/>
    <lineage>
        <taxon>Bacteria</taxon>
        <taxon>Pseudomonadati</taxon>
        <taxon>Acidobacteriota</taxon>
        <taxon>Terriglobia</taxon>
        <taxon>Terriglobales</taxon>
        <taxon>Acidobacteriaceae</taxon>
        <taxon>Tunturiibacter</taxon>
    </lineage>
</organism>
<accession>A0AAU7ZTQ4</accession>
<gene>
    <name evidence="7" type="ORF">RBB77_05485</name>
</gene>
<reference evidence="7" key="2">
    <citation type="journal article" date="2024" name="Environ. Microbiol.">
        <title>Genome analysis and description of Tunturibacter gen. nov. expands the diversity of Terriglobia in tundra soils.</title>
        <authorList>
            <person name="Messyasz A."/>
            <person name="Mannisto M.K."/>
            <person name="Kerkhof L.J."/>
            <person name="Haggblom M.M."/>
        </authorList>
    </citation>
    <scope>NUCLEOTIDE SEQUENCE</scope>
    <source>
        <strain evidence="7">X5P6</strain>
    </source>
</reference>
<keyword evidence="4" id="KW-0804">Transcription</keyword>
<evidence type="ECO:0000256" key="2">
    <source>
        <dbReference type="ARBA" id="ARBA00023015"/>
    </source>
</evidence>
<dbReference type="KEGG" id="tpsc:RBB77_05485"/>
<dbReference type="PRINTS" id="PR00039">
    <property type="entry name" value="HTHLYSR"/>
</dbReference>
<sequence length="302" mass="33399">MELRHLRYLCAVAEHTTFSEAGRRLHISQSAISEQIADLEREVGGPLLYRNSGRTRLTPQGQLFLAEARKTLAAADRALEVTQRSLLGQVGSLSIGFFLWGAGGFFARIIRDYRKLFPGIKLSLYEMRTPEQMEALTAGKIDIAFARPLEPPFDQTLRAELLYQDPVVAVFPRDHPLAGKPVSIDSLVTERLVLCDRQMTPALYDGIVALCSAAGFSPNIVNTAATWSSVLTLVESGEGVALVPSGVRYLRPTGVIFSPLVPQNLHMGLAVAWNPQNEDPIQQNFLRLVRDNKDRIKRAHGN</sequence>
<evidence type="ECO:0000256" key="5">
    <source>
        <dbReference type="SAM" id="Phobius"/>
    </source>
</evidence>
<dbReference type="Pfam" id="PF00126">
    <property type="entry name" value="HTH_1"/>
    <property type="match status" value="1"/>
</dbReference>
<keyword evidence="5" id="KW-0812">Transmembrane</keyword>
<dbReference type="CDD" id="cd08414">
    <property type="entry name" value="PBP2_LTTR_aromatics_like"/>
    <property type="match status" value="1"/>
</dbReference>
<keyword evidence="2" id="KW-0805">Transcription regulation</keyword>
<evidence type="ECO:0000256" key="3">
    <source>
        <dbReference type="ARBA" id="ARBA00023125"/>
    </source>
</evidence>
<keyword evidence="5" id="KW-0472">Membrane</keyword>
<evidence type="ECO:0000256" key="1">
    <source>
        <dbReference type="ARBA" id="ARBA00009437"/>
    </source>
</evidence>
<feature type="domain" description="HTH lysR-type" evidence="6">
    <location>
        <begin position="1"/>
        <end position="58"/>
    </location>
</feature>
<dbReference type="InterPro" id="IPR036390">
    <property type="entry name" value="WH_DNA-bd_sf"/>
</dbReference>
<dbReference type="EMBL" id="CP132942">
    <property type="protein sequence ID" value="XCB34346.1"/>
    <property type="molecule type" value="Genomic_DNA"/>
</dbReference>
<dbReference type="Pfam" id="PF03466">
    <property type="entry name" value="LysR_substrate"/>
    <property type="match status" value="1"/>
</dbReference>
<dbReference type="Gene3D" id="1.10.10.10">
    <property type="entry name" value="Winged helix-like DNA-binding domain superfamily/Winged helix DNA-binding domain"/>
    <property type="match status" value="1"/>
</dbReference>
<dbReference type="GO" id="GO:0003700">
    <property type="term" value="F:DNA-binding transcription factor activity"/>
    <property type="evidence" value="ECO:0007669"/>
    <property type="project" value="InterPro"/>
</dbReference>
<dbReference type="InterPro" id="IPR005119">
    <property type="entry name" value="LysR_subst-bd"/>
</dbReference>
<name>A0AAU7ZTQ4_9BACT</name>
<dbReference type="SUPFAM" id="SSF53850">
    <property type="entry name" value="Periplasmic binding protein-like II"/>
    <property type="match status" value="1"/>
</dbReference>
<dbReference type="AlphaFoldDB" id="A0AAU7ZTQ4"/>
<evidence type="ECO:0000313" key="7">
    <source>
        <dbReference type="EMBL" id="XCB34346.1"/>
    </source>
</evidence>
<dbReference type="PROSITE" id="PS50931">
    <property type="entry name" value="HTH_LYSR"/>
    <property type="match status" value="1"/>
</dbReference>
<dbReference type="PANTHER" id="PTHR30346">
    <property type="entry name" value="TRANSCRIPTIONAL DUAL REGULATOR HCAR-RELATED"/>
    <property type="match status" value="1"/>
</dbReference>
<protein>
    <submittedName>
        <fullName evidence="7">LysR family transcriptional regulator</fullName>
    </submittedName>
</protein>
<feature type="transmembrane region" description="Helical" evidence="5">
    <location>
        <begin position="86"/>
        <end position="107"/>
    </location>
</feature>
<dbReference type="InterPro" id="IPR036388">
    <property type="entry name" value="WH-like_DNA-bd_sf"/>
</dbReference>